<dbReference type="GO" id="GO:0005886">
    <property type="term" value="C:plasma membrane"/>
    <property type="evidence" value="ECO:0007669"/>
    <property type="project" value="TreeGrafter"/>
</dbReference>
<feature type="transmembrane region" description="Helical" evidence="3">
    <location>
        <begin position="211"/>
        <end position="230"/>
    </location>
</feature>
<keyword evidence="3" id="KW-0812">Transmembrane</keyword>
<protein>
    <submittedName>
        <fullName evidence="5">Calcium-transporting ATPase</fullName>
    </submittedName>
</protein>
<evidence type="ECO:0000313" key="6">
    <source>
        <dbReference type="Proteomes" id="UP001163823"/>
    </source>
</evidence>
<evidence type="ECO:0000256" key="1">
    <source>
        <dbReference type="ARBA" id="ARBA00022842"/>
    </source>
</evidence>
<dbReference type="EMBL" id="JARAOO010000005">
    <property type="protein sequence ID" value="KAJ7967810.1"/>
    <property type="molecule type" value="Genomic_DNA"/>
</dbReference>
<comment type="caution">
    <text evidence="5">The sequence shown here is derived from an EMBL/GenBank/DDBJ whole genome shotgun (WGS) entry which is preliminary data.</text>
</comment>
<accession>A0AAD7M342</accession>
<evidence type="ECO:0000259" key="4">
    <source>
        <dbReference type="Pfam" id="PF00122"/>
    </source>
</evidence>
<keyword evidence="6" id="KW-1185">Reference proteome</keyword>
<dbReference type="Proteomes" id="UP001163823">
    <property type="component" value="Chromosome 5"/>
</dbReference>
<reference evidence="5" key="1">
    <citation type="journal article" date="2023" name="Science">
        <title>Elucidation of the pathway for biosynthesis of saponin adjuvants from the soapbark tree.</title>
        <authorList>
            <person name="Reed J."/>
            <person name="Orme A."/>
            <person name="El-Demerdash A."/>
            <person name="Owen C."/>
            <person name="Martin L.B.B."/>
            <person name="Misra R.C."/>
            <person name="Kikuchi S."/>
            <person name="Rejzek M."/>
            <person name="Martin A.C."/>
            <person name="Harkess A."/>
            <person name="Leebens-Mack J."/>
            <person name="Louveau T."/>
            <person name="Stephenson M.J."/>
            <person name="Osbourn A."/>
        </authorList>
    </citation>
    <scope>NUCLEOTIDE SEQUENCE</scope>
    <source>
        <strain evidence="5">S10</strain>
    </source>
</reference>
<feature type="transmembrane region" description="Helical" evidence="3">
    <location>
        <begin position="182"/>
        <end position="199"/>
    </location>
</feature>
<organism evidence="5 6">
    <name type="scientific">Quillaja saponaria</name>
    <name type="common">Soap bark tree</name>
    <dbReference type="NCBI Taxonomy" id="32244"/>
    <lineage>
        <taxon>Eukaryota</taxon>
        <taxon>Viridiplantae</taxon>
        <taxon>Streptophyta</taxon>
        <taxon>Embryophyta</taxon>
        <taxon>Tracheophyta</taxon>
        <taxon>Spermatophyta</taxon>
        <taxon>Magnoliopsida</taxon>
        <taxon>eudicotyledons</taxon>
        <taxon>Gunneridae</taxon>
        <taxon>Pentapetalae</taxon>
        <taxon>rosids</taxon>
        <taxon>fabids</taxon>
        <taxon>Fabales</taxon>
        <taxon>Quillajaceae</taxon>
        <taxon>Quillaja</taxon>
    </lineage>
</organism>
<keyword evidence="3" id="KW-0472">Membrane</keyword>
<evidence type="ECO:0000256" key="3">
    <source>
        <dbReference type="SAM" id="Phobius"/>
    </source>
</evidence>
<gene>
    <name evidence="5" type="ORF">O6P43_012020</name>
</gene>
<dbReference type="InterPro" id="IPR008250">
    <property type="entry name" value="ATPase_P-typ_transduc_dom_A_sf"/>
</dbReference>
<feature type="transmembrane region" description="Helical" evidence="3">
    <location>
        <begin position="424"/>
        <end position="446"/>
    </location>
</feature>
<dbReference type="Pfam" id="PF13246">
    <property type="entry name" value="Cation_ATPase"/>
    <property type="match status" value="1"/>
</dbReference>
<dbReference type="AlphaFoldDB" id="A0AAD7M342"/>
<feature type="domain" description="P-type ATPase A" evidence="4">
    <location>
        <begin position="247"/>
        <end position="338"/>
    </location>
</feature>
<dbReference type="InterPro" id="IPR059000">
    <property type="entry name" value="ATPase_P-type_domA"/>
</dbReference>
<keyword evidence="1" id="KW-0460">Magnesium</keyword>
<dbReference type="GO" id="GO:0005388">
    <property type="term" value="F:P-type calcium transporter activity"/>
    <property type="evidence" value="ECO:0007669"/>
    <property type="project" value="TreeGrafter"/>
</dbReference>
<feature type="transmembrane region" description="Helical" evidence="3">
    <location>
        <begin position="361"/>
        <end position="380"/>
    </location>
</feature>
<dbReference type="PANTHER" id="PTHR24093:SF470">
    <property type="entry name" value="CALCIUM-TRANSPORTING ATPASE 12, PLASMA MEMBRANE-TYPE-LIKE"/>
    <property type="match status" value="1"/>
</dbReference>
<dbReference type="KEGG" id="qsa:O6P43_012020"/>
<dbReference type="Pfam" id="PF00122">
    <property type="entry name" value="E1-E2_ATPase"/>
    <property type="match status" value="1"/>
</dbReference>
<dbReference type="Gene3D" id="3.40.1110.10">
    <property type="entry name" value="Calcium-transporting ATPase, cytoplasmic domain N"/>
    <property type="match status" value="1"/>
</dbReference>
<sequence length="703" mass="76942">MSSSTSDHIADLESQQIELFTASNPSITQKGISWRTIFCILRVCLFLISRVDKANKDHGSSSYSVHSADSAGAADTASAETSVPSTHASLTVPRGAKDDSFLDDEELQSANISKIIKTKDFDSLQNFGGVIGIAEALGADLKNGISGNEEDLCYQYRSRELTTTQDPVRGFIPFLKKSSNNYVILLLFISAVLSIGFGIKQEGLDTGWYDGVIIIIAIIILVLLPSIWDFRLQNSKRRPSTNPKEDKIVDVFRNGAIHKVPVSNVLVGDIACFKRGHLVPADGLFVSGEFLKLDSGSESIINEKNPFLFYGAKVTNGNGRMLVTSVGMQTEWGKMKNRVTHAPHKIPLPAQLDKLSTRTQIIALLISILIITVLFLRYQLGKEDGGSGLPDLKGKPTSSKEIIDAIKRILIKPYGRISTLTTSLTVLLVGIMEGIPFVIALGITYWNKKVLHDKASAQELLACVTMGLATTICTDKTGELTLNPQEVDMFWIGEEFITEDSFVATDVLEALCDGIGLLALLPPPTPGCSTEDPLLSWAASELGLNIELLKQSCSIVEMKRLNSNEEGSGVLISKNSRYENELWLHWNGPAEKILSMCSFYCDTKGTTKKMDEQKTLSIQHIIEHMQSKHLETIAFAYKQMGVETLDGNNLVLIGLLGLKHRCWIETAKSMEACRNAGVSIKLVSEDKTSVLETIAAKCGMHPT</sequence>
<dbReference type="PANTHER" id="PTHR24093">
    <property type="entry name" value="CATION TRANSPORTING ATPASE"/>
    <property type="match status" value="1"/>
</dbReference>
<dbReference type="SUPFAM" id="SSF81653">
    <property type="entry name" value="Calcium ATPase, transduction domain A"/>
    <property type="match status" value="1"/>
</dbReference>
<dbReference type="SUPFAM" id="SSF81665">
    <property type="entry name" value="Calcium ATPase, transmembrane domain M"/>
    <property type="match status" value="1"/>
</dbReference>
<proteinExistence type="predicted"/>
<dbReference type="SUPFAM" id="SSF81660">
    <property type="entry name" value="Metal cation-transporting ATPase, ATP-binding domain N"/>
    <property type="match status" value="1"/>
</dbReference>
<feature type="region of interest" description="Disordered" evidence="2">
    <location>
        <begin position="75"/>
        <end position="97"/>
    </location>
</feature>
<dbReference type="InterPro" id="IPR023299">
    <property type="entry name" value="ATPase_P-typ_cyto_dom_N"/>
</dbReference>
<keyword evidence="3" id="KW-1133">Transmembrane helix</keyword>
<dbReference type="Gene3D" id="1.20.1110.10">
    <property type="entry name" value="Calcium-transporting ATPase, transmembrane domain"/>
    <property type="match status" value="1"/>
</dbReference>
<evidence type="ECO:0000256" key="2">
    <source>
        <dbReference type="SAM" id="MobiDB-lite"/>
    </source>
</evidence>
<dbReference type="InterPro" id="IPR023298">
    <property type="entry name" value="ATPase_P-typ_TM_dom_sf"/>
</dbReference>
<name>A0AAD7M342_QUISA</name>
<dbReference type="GO" id="GO:0000166">
    <property type="term" value="F:nucleotide binding"/>
    <property type="evidence" value="ECO:0007669"/>
    <property type="project" value="InterPro"/>
</dbReference>
<evidence type="ECO:0000313" key="5">
    <source>
        <dbReference type="EMBL" id="KAJ7967810.1"/>
    </source>
</evidence>